<evidence type="ECO:0000259" key="1">
    <source>
        <dbReference type="Pfam" id="PF12728"/>
    </source>
</evidence>
<dbReference type="InterPro" id="IPR041657">
    <property type="entry name" value="HTH_17"/>
</dbReference>
<proteinExistence type="predicted"/>
<dbReference type="RefSeq" id="WP_380328036.1">
    <property type="nucleotide sequence ID" value="NZ_JBHYPW010000044.1"/>
</dbReference>
<comment type="caution">
    <text evidence="2">The sequence shown here is derived from an EMBL/GenBank/DDBJ whole genome shotgun (WGS) entry which is preliminary data.</text>
</comment>
<keyword evidence="3" id="KW-1185">Reference proteome</keyword>
<reference evidence="2 3" key="1">
    <citation type="submission" date="2024-09" db="EMBL/GenBank/DDBJ databases">
        <title>The Natural Products Discovery Center: Release of the First 8490 Sequenced Strains for Exploring Actinobacteria Biosynthetic Diversity.</title>
        <authorList>
            <person name="Kalkreuter E."/>
            <person name="Kautsar S.A."/>
            <person name="Yang D."/>
            <person name="Bader C.D."/>
            <person name="Teijaro C.N."/>
            <person name="Fluegel L."/>
            <person name="Davis C.M."/>
            <person name="Simpson J.R."/>
            <person name="Lauterbach L."/>
            <person name="Steele A.D."/>
            <person name="Gui C."/>
            <person name="Meng S."/>
            <person name="Li G."/>
            <person name="Viehrig K."/>
            <person name="Ye F."/>
            <person name="Su P."/>
            <person name="Kiefer A.F."/>
            <person name="Nichols A."/>
            <person name="Cepeda A.J."/>
            <person name="Yan W."/>
            <person name="Fan B."/>
            <person name="Jiang Y."/>
            <person name="Adhikari A."/>
            <person name="Zheng C.-J."/>
            <person name="Schuster L."/>
            <person name="Cowan T.M."/>
            <person name="Smanski M.J."/>
            <person name="Chevrette M.G."/>
            <person name="De Carvalho L.P.S."/>
            <person name="Shen B."/>
        </authorList>
    </citation>
    <scope>NUCLEOTIDE SEQUENCE [LARGE SCALE GENOMIC DNA]</scope>
    <source>
        <strain evidence="2 3">NPDC058753</strain>
    </source>
</reference>
<organism evidence="2 3">
    <name type="scientific">Kitasatospora phosalacinea</name>
    <dbReference type="NCBI Taxonomy" id="2065"/>
    <lineage>
        <taxon>Bacteria</taxon>
        <taxon>Bacillati</taxon>
        <taxon>Actinomycetota</taxon>
        <taxon>Actinomycetes</taxon>
        <taxon>Kitasatosporales</taxon>
        <taxon>Streptomycetaceae</taxon>
        <taxon>Kitasatospora</taxon>
    </lineage>
</organism>
<sequence>MADIFDEIEQNVRKRFGSGPVCVHVGDAMECEIKRHPTYERFRVEAIRSGVVSARTSRLWESMIAMGRLSDLDGDETWKMAVLDCIIPCFRGISTRVARDFQVEREEIRSDMVLAALEVWSETVSGVPPRDVRDRMVKAAFDAAYRRGKGRVSEYSTNEIEFFYEPEVPFRGSGLRASSIIDVNKIRDGNAAEQIRGERLGALYQRLGMIDFFRSFHESLRSGRCSGSVSPAMASSRARSLIFNPRLYFRPSDLYPSFIGLAVAADVMGISEHSAYRLIRAGEFPFPVARAGRSYRVSVKALMLFMDIPDAIVHADDIASGALHVSLAAR</sequence>
<feature type="domain" description="Helix-turn-helix" evidence="1">
    <location>
        <begin position="264"/>
        <end position="306"/>
    </location>
</feature>
<dbReference type="Proteomes" id="UP001599542">
    <property type="component" value="Unassembled WGS sequence"/>
</dbReference>
<accession>A0ABW6GU60</accession>
<evidence type="ECO:0000313" key="3">
    <source>
        <dbReference type="Proteomes" id="UP001599542"/>
    </source>
</evidence>
<evidence type="ECO:0000313" key="2">
    <source>
        <dbReference type="EMBL" id="MFE1356236.1"/>
    </source>
</evidence>
<gene>
    <name evidence="2" type="ORF">ACFW6T_30090</name>
</gene>
<name>A0ABW6GU60_9ACTN</name>
<protein>
    <submittedName>
        <fullName evidence="2">Helix-turn-helix domain-containing protein</fullName>
    </submittedName>
</protein>
<dbReference type="EMBL" id="JBHYPX010000081">
    <property type="protein sequence ID" value="MFE1356236.1"/>
    <property type="molecule type" value="Genomic_DNA"/>
</dbReference>
<dbReference type="Pfam" id="PF12728">
    <property type="entry name" value="HTH_17"/>
    <property type="match status" value="1"/>
</dbReference>